<organism evidence="7 8">
    <name type="scientific">Agromyces badenianii</name>
    <dbReference type="NCBI Taxonomy" id="2080742"/>
    <lineage>
        <taxon>Bacteria</taxon>
        <taxon>Bacillati</taxon>
        <taxon>Actinomycetota</taxon>
        <taxon>Actinomycetes</taxon>
        <taxon>Micrococcales</taxon>
        <taxon>Microbacteriaceae</taxon>
        <taxon>Agromyces</taxon>
    </lineage>
</organism>
<dbReference type="KEGG" id="agm:DCE93_10720"/>
<evidence type="ECO:0000256" key="1">
    <source>
        <dbReference type="ARBA" id="ARBA00004651"/>
    </source>
</evidence>
<dbReference type="CDD" id="cd03392">
    <property type="entry name" value="PAP2_like_2"/>
    <property type="match status" value="1"/>
</dbReference>
<dbReference type="OrthoDB" id="5289372at2"/>
<evidence type="ECO:0000256" key="3">
    <source>
        <dbReference type="ARBA" id="ARBA00022692"/>
    </source>
</evidence>
<keyword evidence="4" id="KW-0378">Hydrolase</keyword>
<dbReference type="SMART" id="SM00014">
    <property type="entry name" value="acidPPc"/>
    <property type="match status" value="1"/>
</dbReference>
<evidence type="ECO:0000256" key="6">
    <source>
        <dbReference type="ARBA" id="ARBA00023136"/>
    </source>
</evidence>
<dbReference type="GO" id="GO:0016787">
    <property type="term" value="F:hydrolase activity"/>
    <property type="evidence" value="ECO:0007669"/>
    <property type="project" value="UniProtKB-KW"/>
</dbReference>
<proteinExistence type="predicted"/>
<dbReference type="GO" id="GO:0005886">
    <property type="term" value="C:plasma membrane"/>
    <property type="evidence" value="ECO:0007669"/>
    <property type="project" value="UniProtKB-SubCell"/>
</dbReference>
<evidence type="ECO:0000256" key="4">
    <source>
        <dbReference type="ARBA" id="ARBA00022801"/>
    </source>
</evidence>
<keyword evidence="3" id="KW-0812">Transmembrane</keyword>
<dbReference type="Gene3D" id="1.20.144.10">
    <property type="entry name" value="Phosphatidic acid phosphatase type 2/haloperoxidase"/>
    <property type="match status" value="2"/>
</dbReference>
<keyword evidence="5" id="KW-1133">Transmembrane helix</keyword>
<keyword evidence="8" id="KW-1185">Reference proteome</keyword>
<dbReference type="EMBL" id="CP028913">
    <property type="protein sequence ID" value="AWB96067.1"/>
    <property type="molecule type" value="Genomic_DNA"/>
</dbReference>
<keyword evidence="6" id="KW-0472">Membrane</keyword>
<evidence type="ECO:0000313" key="8">
    <source>
        <dbReference type="Proteomes" id="UP000244729"/>
    </source>
</evidence>
<evidence type="ECO:0000256" key="5">
    <source>
        <dbReference type="ARBA" id="ARBA00022989"/>
    </source>
</evidence>
<dbReference type="InterPro" id="IPR000326">
    <property type="entry name" value="PAP2/HPO"/>
</dbReference>
<protein>
    <submittedName>
        <fullName evidence="7">Uncharacterized protein</fullName>
    </submittedName>
</protein>
<dbReference type="PANTHER" id="PTHR14969:SF62">
    <property type="entry name" value="DECAPRENYLPHOSPHORYL-5-PHOSPHORIBOSE PHOSPHATASE RV3807C-RELATED"/>
    <property type="match status" value="1"/>
</dbReference>
<evidence type="ECO:0000256" key="2">
    <source>
        <dbReference type="ARBA" id="ARBA00022475"/>
    </source>
</evidence>
<evidence type="ECO:0000313" key="7">
    <source>
        <dbReference type="EMBL" id="AWB96067.1"/>
    </source>
</evidence>
<dbReference type="AlphaFoldDB" id="A0A2S0WXI3"/>
<reference evidence="7 8" key="1">
    <citation type="submission" date="2018-04" db="EMBL/GenBank/DDBJ databases">
        <authorList>
            <person name="Li J."/>
        </authorList>
    </citation>
    <scope>NUCLEOTIDE SEQUENCE [LARGE SCALE GENOMIC DNA]</scope>
    <source>
        <strain evidence="8">30A</strain>
    </source>
</reference>
<sequence>MTSEAAEQSSAKRVARRVPLVAGGAALIITGLLGLLLTARSGALQFAIDEEWAEEVLSLRGPVGDWFAFGMNALGGGIIGVFVVPIGAALLLLLLRRPWAAVYFIVASAASAGVVQLLKHLVGRARPDDMIVASDFGSFPSGHVANAATIAVVVGVIAPRLWVWVLGAVYTALMAISRTYLGAHWVTDTIGGALAGAGVALLVWAALAYPLERERTSWHERRSS</sequence>
<dbReference type="Proteomes" id="UP000244729">
    <property type="component" value="Chromosome"/>
</dbReference>
<dbReference type="RefSeq" id="WP_108595873.1">
    <property type="nucleotide sequence ID" value="NZ_CP028913.1"/>
</dbReference>
<accession>A0A2S0WXI3</accession>
<comment type="subcellular location">
    <subcellularLocation>
        <location evidence="1">Cell membrane</location>
        <topology evidence="1">Multi-pass membrane protein</topology>
    </subcellularLocation>
</comment>
<dbReference type="SUPFAM" id="SSF48317">
    <property type="entry name" value="Acid phosphatase/Vanadium-dependent haloperoxidase"/>
    <property type="match status" value="1"/>
</dbReference>
<dbReference type="InterPro" id="IPR036938">
    <property type="entry name" value="PAP2/HPO_sf"/>
</dbReference>
<name>A0A2S0WXI3_9MICO</name>
<dbReference type="Pfam" id="PF01569">
    <property type="entry name" value="PAP2"/>
    <property type="match status" value="1"/>
</dbReference>
<gene>
    <name evidence="7" type="ORF">DCE93_10720</name>
</gene>
<dbReference type="PANTHER" id="PTHR14969">
    <property type="entry name" value="SPHINGOSINE-1-PHOSPHATE PHOSPHOHYDROLASE"/>
    <property type="match status" value="1"/>
</dbReference>
<keyword evidence="2" id="KW-1003">Cell membrane</keyword>